<dbReference type="NCBIfam" id="TIGR04370">
    <property type="entry name" value="glyco_rpt_poly"/>
    <property type="match status" value="1"/>
</dbReference>
<feature type="transmembrane region" description="Helical" evidence="1">
    <location>
        <begin position="12"/>
        <end position="31"/>
    </location>
</feature>
<protein>
    <submittedName>
        <fullName evidence="2">Oligosaccharide repeat unit polymerase</fullName>
    </submittedName>
</protein>
<evidence type="ECO:0000256" key="1">
    <source>
        <dbReference type="SAM" id="Phobius"/>
    </source>
</evidence>
<feature type="transmembrane region" description="Helical" evidence="1">
    <location>
        <begin position="321"/>
        <end position="341"/>
    </location>
</feature>
<evidence type="ECO:0000313" key="2">
    <source>
        <dbReference type="EMBL" id="NDU99873.1"/>
    </source>
</evidence>
<keyword evidence="1" id="KW-0812">Transmembrane</keyword>
<comment type="caution">
    <text evidence="2">The sequence shown here is derived from an EMBL/GenBank/DDBJ whole genome shotgun (WGS) entry which is preliminary data.</text>
</comment>
<proteinExistence type="predicted"/>
<keyword evidence="3" id="KW-1185">Reference proteome</keyword>
<evidence type="ECO:0000313" key="3">
    <source>
        <dbReference type="Proteomes" id="UP000474757"/>
    </source>
</evidence>
<accession>A0A6B2JUM1</accession>
<feature type="transmembrane region" description="Helical" evidence="1">
    <location>
        <begin position="146"/>
        <end position="163"/>
    </location>
</feature>
<feature type="transmembrane region" description="Helical" evidence="1">
    <location>
        <begin position="348"/>
        <end position="366"/>
    </location>
</feature>
<feature type="transmembrane region" description="Helical" evidence="1">
    <location>
        <begin position="43"/>
        <end position="62"/>
    </location>
</feature>
<keyword evidence="1" id="KW-1133">Transmembrane helix</keyword>
<feature type="transmembrane region" description="Helical" evidence="1">
    <location>
        <begin position="191"/>
        <end position="209"/>
    </location>
</feature>
<dbReference type="RefSeq" id="WP_163889714.1">
    <property type="nucleotide sequence ID" value="NZ_JAAFYS010000001.1"/>
</dbReference>
<feature type="transmembrane region" description="Helical" evidence="1">
    <location>
        <begin position="82"/>
        <end position="106"/>
    </location>
</feature>
<sequence length="394" mass="43157">MRRKSLLFNPPAVFIATWAMIALLFELRLSSRLAAPSEEIQRLLFVILGGYLIGAAGSLLFAQKVALRLRRRLSRRQWRGAVGLLCALLALAAAEAAIEGFVPAVALLQGRQISHFDFGIPSVHGLVIAGLCALGSFFFAVHCFTGSRLALILALLPLIYAAAFVHRKMFTVCFLQYAVIFFYSRPLRLRTILAGALALPAFVYAFGAFGDLRGRTEVIERFGGFAEEFVFPGDTGVKWVYLYLTTPIDNLSFTTREFPAEQNTDLQRTLGPIVPSALSRLAAAPVEAAAGRFQAAAEERYWLQSPMFNVSTGFNPAYLDLGIPGIVGFAAVIGFLTTFAYCRFRGELGTATYAALLTGALLTVFSNSFSNLNYVGQALFLLMVRYPVVLRRFG</sequence>
<name>A0A6B2JUM1_9RHOB</name>
<dbReference type="Proteomes" id="UP000474757">
    <property type="component" value="Unassembled WGS sequence"/>
</dbReference>
<feature type="transmembrane region" description="Helical" evidence="1">
    <location>
        <begin position="118"/>
        <end position="139"/>
    </location>
</feature>
<keyword evidence="1" id="KW-0472">Membrane</keyword>
<dbReference type="EMBL" id="JAAGAB010000001">
    <property type="protein sequence ID" value="NDU99873.1"/>
    <property type="molecule type" value="Genomic_DNA"/>
</dbReference>
<gene>
    <name evidence="2" type="ORF">GZA08_02665</name>
</gene>
<reference evidence="2 3" key="1">
    <citation type="submission" date="2020-02" db="EMBL/GenBank/DDBJ databases">
        <title>Pseudoroseicyclus tamarix, sp. nov., isolated from offshore sediment of a Tamarix chinensis forest.</title>
        <authorList>
            <person name="Gai Y."/>
        </authorList>
    </citation>
    <scope>NUCLEOTIDE SEQUENCE [LARGE SCALE GENOMIC DNA]</scope>
    <source>
        <strain evidence="2 3">CLL3-39</strain>
    </source>
</reference>
<organism evidence="2 3">
    <name type="scientific">Pseudoroseicyclus tamaricis</name>
    <dbReference type="NCBI Taxonomy" id="2705421"/>
    <lineage>
        <taxon>Bacteria</taxon>
        <taxon>Pseudomonadati</taxon>
        <taxon>Pseudomonadota</taxon>
        <taxon>Alphaproteobacteria</taxon>
        <taxon>Rhodobacterales</taxon>
        <taxon>Paracoccaceae</taxon>
        <taxon>Pseudoroseicyclus</taxon>
    </lineage>
</organism>
<dbReference type="AlphaFoldDB" id="A0A6B2JUM1"/>